<dbReference type="Pfam" id="PF00970">
    <property type="entry name" value="FAD_binding_6"/>
    <property type="match status" value="1"/>
</dbReference>
<dbReference type="InterPro" id="IPR036010">
    <property type="entry name" value="2Fe-2S_ferredoxin-like_sf"/>
</dbReference>
<name>A0A1U9K0N0_9BURK</name>
<comment type="cofactor">
    <cofactor evidence="3">
        <name>[2Fe-2S] cluster</name>
        <dbReference type="ChEBI" id="CHEBI:190135"/>
    </cofactor>
</comment>
<sequence>MAYQVEVIETGAVFEVNPEEKLLEAASRQGIRIYSDCEFGGCGTCRIKVVEGQVHYEDDFLPMSVSDEEHADGFAAACQAQVSSNLKISLANHIDSLPEVHALSLRVSSVRELCPGVRELRLRGEDLARATYLPGQYLNIQLEDGRARSFSMATATAQNNELRLFIREVEQGVFTQHQLPQLAVGQSLQVELPLGTFYYRARDWRPMVFVATGTGIAPIRAILESLLDDADCPPIYLYWGMRTEHDLYQLDEFNAWAERLSDFSFIPVLSQPEASWSGRRGYVQDAVCADHPDGSEFAFYLCGAPAMIADAQTKLKAIGAESDFIYADAFTFQHEQAVAENV</sequence>
<dbReference type="Proteomes" id="UP000189369">
    <property type="component" value="Chromosome"/>
</dbReference>
<keyword evidence="2" id="KW-0001">2Fe-2S</keyword>
<dbReference type="InterPro" id="IPR039261">
    <property type="entry name" value="FNR_nucleotide-bd"/>
</dbReference>
<dbReference type="SUPFAM" id="SSF63380">
    <property type="entry name" value="Riboflavin synthase domain-like"/>
    <property type="match status" value="1"/>
</dbReference>
<gene>
    <name evidence="6" type="ORF">PAEH1_08405</name>
</gene>
<dbReference type="GO" id="GO:0051537">
    <property type="term" value="F:2 iron, 2 sulfur cluster binding"/>
    <property type="evidence" value="ECO:0007669"/>
    <property type="project" value="UniProtKB-KW"/>
</dbReference>
<dbReference type="InterPro" id="IPR017927">
    <property type="entry name" value="FAD-bd_FR_type"/>
</dbReference>
<dbReference type="PRINTS" id="PR00410">
    <property type="entry name" value="PHEHYDRXLASE"/>
</dbReference>
<dbReference type="InterPro" id="IPR006058">
    <property type="entry name" value="2Fe2S_fd_BS"/>
</dbReference>
<reference evidence="6 7" key="1">
    <citation type="submission" date="2017-01" db="EMBL/GenBank/DDBJ databases">
        <title>Complete Genome Sequence of Paenalcaligenes hominis, Isolated from a paraplegic Patient with neurogenic bladder.</title>
        <authorList>
            <person name="Mukhopadhyay R."/>
            <person name="Joaquin J."/>
            <person name="Hogue R."/>
            <person name="Kilaru A."/>
            <person name="Jospin G."/>
            <person name="Mars K."/>
            <person name="Eisen J.A."/>
            <person name="Chaturvedi V."/>
        </authorList>
    </citation>
    <scope>NUCLEOTIDE SEQUENCE [LARGE SCALE GENOMIC DNA]</scope>
    <source>
        <strain evidence="6 7">15S00501</strain>
    </source>
</reference>
<dbReference type="PROSITE" id="PS51085">
    <property type="entry name" value="2FE2S_FER_2"/>
    <property type="match status" value="1"/>
</dbReference>
<dbReference type="PANTHER" id="PTHR47354">
    <property type="entry name" value="NADH OXIDOREDUCTASE HCR"/>
    <property type="match status" value="1"/>
</dbReference>
<accession>A0A1U9K0N0</accession>
<evidence type="ECO:0000256" key="1">
    <source>
        <dbReference type="ARBA" id="ARBA00001974"/>
    </source>
</evidence>
<organism evidence="6 7">
    <name type="scientific">Paenalcaligenes hominis</name>
    <dbReference type="NCBI Taxonomy" id="643674"/>
    <lineage>
        <taxon>Bacteria</taxon>
        <taxon>Pseudomonadati</taxon>
        <taxon>Pseudomonadota</taxon>
        <taxon>Betaproteobacteria</taxon>
        <taxon>Burkholderiales</taxon>
        <taxon>Alcaligenaceae</taxon>
        <taxon>Paenalcaligenes</taxon>
    </lineage>
</organism>
<evidence type="ECO:0000259" key="5">
    <source>
        <dbReference type="PROSITE" id="PS51384"/>
    </source>
</evidence>
<dbReference type="AlphaFoldDB" id="A0A1U9K0N0"/>
<dbReference type="InterPro" id="IPR050415">
    <property type="entry name" value="MRET"/>
</dbReference>
<dbReference type="InterPro" id="IPR017938">
    <property type="entry name" value="Riboflavin_synthase-like_b-brl"/>
</dbReference>
<dbReference type="CDD" id="cd06189">
    <property type="entry name" value="flavin_oxioreductase"/>
    <property type="match status" value="1"/>
</dbReference>
<keyword evidence="2" id="KW-0479">Metal-binding</keyword>
<dbReference type="InterPro" id="IPR001433">
    <property type="entry name" value="OxRdtase_FAD/NAD-bd"/>
</dbReference>
<dbReference type="InterPro" id="IPR012675">
    <property type="entry name" value="Beta-grasp_dom_sf"/>
</dbReference>
<proteinExistence type="predicted"/>
<dbReference type="PROSITE" id="PS00197">
    <property type="entry name" value="2FE2S_FER_1"/>
    <property type="match status" value="1"/>
</dbReference>
<evidence type="ECO:0000313" key="6">
    <source>
        <dbReference type="EMBL" id="AQS51578.1"/>
    </source>
</evidence>
<dbReference type="InterPro" id="IPR001041">
    <property type="entry name" value="2Fe-2S_ferredoxin-type"/>
</dbReference>
<feature type="domain" description="FAD-binding FR-type" evidence="5">
    <location>
        <begin position="100"/>
        <end position="200"/>
    </location>
</feature>
<evidence type="ECO:0000256" key="2">
    <source>
        <dbReference type="ARBA" id="ARBA00022714"/>
    </source>
</evidence>
<dbReference type="KEGG" id="phn:PAEH1_08405"/>
<dbReference type="PRINTS" id="PR00371">
    <property type="entry name" value="FPNCR"/>
</dbReference>
<dbReference type="PANTHER" id="PTHR47354:SF5">
    <property type="entry name" value="PROTEIN RFBI"/>
    <property type="match status" value="1"/>
</dbReference>
<dbReference type="Gene3D" id="2.40.30.10">
    <property type="entry name" value="Translation factors"/>
    <property type="match status" value="1"/>
</dbReference>
<keyword evidence="2" id="KW-0408">Iron</keyword>
<dbReference type="OrthoDB" id="9806195at2"/>
<dbReference type="Pfam" id="PF00111">
    <property type="entry name" value="Fer2"/>
    <property type="match status" value="1"/>
</dbReference>
<comment type="cofactor">
    <cofactor evidence="1">
        <name>FAD</name>
        <dbReference type="ChEBI" id="CHEBI:57692"/>
    </cofactor>
</comment>
<dbReference type="STRING" id="643674.PAEH1_08405"/>
<evidence type="ECO:0000313" key="7">
    <source>
        <dbReference type="Proteomes" id="UP000189369"/>
    </source>
</evidence>
<dbReference type="EMBL" id="CP019697">
    <property type="protein sequence ID" value="AQS51578.1"/>
    <property type="molecule type" value="Genomic_DNA"/>
</dbReference>
<dbReference type="Gene3D" id="3.40.50.80">
    <property type="entry name" value="Nucleotide-binding domain of ferredoxin-NADP reductase (FNR) module"/>
    <property type="match status" value="1"/>
</dbReference>
<dbReference type="GO" id="GO:0016491">
    <property type="term" value="F:oxidoreductase activity"/>
    <property type="evidence" value="ECO:0007669"/>
    <property type="project" value="InterPro"/>
</dbReference>
<feature type="domain" description="2Fe-2S ferredoxin-type" evidence="4">
    <location>
        <begin position="3"/>
        <end position="94"/>
    </location>
</feature>
<keyword evidence="2" id="KW-0411">Iron-sulfur</keyword>
<dbReference type="InterPro" id="IPR001709">
    <property type="entry name" value="Flavoprot_Pyr_Nucl_cyt_Rdtase"/>
</dbReference>
<dbReference type="SUPFAM" id="SSF54292">
    <property type="entry name" value="2Fe-2S ferredoxin-like"/>
    <property type="match status" value="1"/>
</dbReference>
<dbReference type="SUPFAM" id="SSF52343">
    <property type="entry name" value="Ferredoxin reductase-like, C-terminal NADP-linked domain"/>
    <property type="match status" value="1"/>
</dbReference>
<dbReference type="InterPro" id="IPR008333">
    <property type="entry name" value="Cbr1-like_FAD-bd_dom"/>
</dbReference>
<protein>
    <submittedName>
        <fullName evidence="6">CDP-6-deoxy-delta-3,4-glucoseen reductase</fullName>
    </submittedName>
</protein>
<evidence type="ECO:0000256" key="3">
    <source>
        <dbReference type="ARBA" id="ARBA00034078"/>
    </source>
</evidence>
<evidence type="ECO:0000259" key="4">
    <source>
        <dbReference type="PROSITE" id="PS51085"/>
    </source>
</evidence>
<dbReference type="Gene3D" id="3.10.20.30">
    <property type="match status" value="1"/>
</dbReference>
<dbReference type="PROSITE" id="PS51384">
    <property type="entry name" value="FAD_FR"/>
    <property type="match status" value="1"/>
</dbReference>
<dbReference type="Pfam" id="PF00175">
    <property type="entry name" value="NAD_binding_1"/>
    <property type="match status" value="1"/>
</dbReference>
<dbReference type="CDD" id="cd00207">
    <property type="entry name" value="fer2"/>
    <property type="match status" value="1"/>
</dbReference>